<dbReference type="OrthoDB" id="237120at2"/>
<evidence type="ECO:0000313" key="4">
    <source>
        <dbReference type="Proteomes" id="UP000320176"/>
    </source>
</evidence>
<dbReference type="PANTHER" id="PTHR43108:SF6">
    <property type="entry name" value="N-SULPHOGLUCOSAMINE SULPHOHYDROLASE"/>
    <property type="match status" value="1"/>
</dbReference>
<name>A0A5C6AR56_9BACT</name>
<sequence precursor="true">MKRLLALYLCLTAFQLSVAAADTRPNIVFVLVDDQRNTSLGCAGHPQIKTPAIDELARQGIRFENAFVQTPICMASRANLFTGLTTTTHGYHGNPGNPVSKADLQSSFPTLLRTAGYRTAFYGKQHVKWKKGVNGMKEMFDAHEVLHRNPYLKQMPDGSLRHVDEIIGDKSVAFVESQTKEAPFFLYMSFNISHAEDSDRRPGFHYQWPAEEDGLFEDVEPLRPNLDDPKYYAAAPEFLKHSLNRERFFWGYDTPEKYRVNLRAIYRMLAGMDRIVSRVNSALKEKGLNENTIVVYSADNGYYMGDRGFQGKWSHFDQSLHVPLVIYDPRMKSENRGRVIDDAVTSLDIPATILDLAGVPVPPKYQGVSLKPFIDGESPKNWRTDFYCEHHSGNAKLPRWFGVRDDRYTYANYYKDGVELLYDREVDPTEFVNVAGDPEYSDTLTRLREKALKYKQQYSRK</sequence>
<dbReference type="Proteomes" id="UP000320176">
    <property type="component" value="Unassembled WGS sequence"/>
</dbReference>
<dbReference type="Gene3D" id="3.40.720.10">
    <property type="entry name" value="Alkaline Phosphatase, subunit A"/>
    <property type="match status" value="1"/>
</dbReference>
<feature type="domain" description="Sulfatase N-terminal" evidence="2">
    <location>
        <begin position="25"/>
        <end position="359"/>
    </location>
</feature>
<evidence type="ECO:0000313" key="3">
    <source>
        <dbReference type="EMBL" id="TWU02210.1"/>
    </source>
</evidence>
<dbReference type="InterPro" id="IPR000917">
    <property type="entry name" value="Sulfatase_N"/>
</dbReference>
<keyword evidence="3" id="KW-0378">Hydrolase</keyword>
<dbReference type="AlphaFoldDB" id="A0A5C6AR56"/>
<dbReference type="SUPFAM" id="SSF53649">
    <property type="entry name" value="Alkaline phosphatase-like"/>
    <property type="match status" value="1"/>
</dbReference>
<accession>A0A5C6AR56</accession>
<keyword evidence="4" id="KW-1185">Reference proteome</keyword>
<evidence type="ECO:0000259" key="2">
    <source>
        <dbReference type="Pfam" id="PF00884"/>
    </source>
</evidence>
<dbReference type="EMBL" id="SJPN01000004">
    <property type="protein sequence ID" value="TWU02210.1"/>
    <property type="molecule type" value="Genomic_DNA"/>
</dbReference>
<feature type="signal peptide" evidence="1">
    <location>
        <begin position="1"/>
        <end position="20"/>
    </location>
</feature>
<dbReference type="Pfam" id="PF00884">
    <property type="entry name" value="Sulfatase"/>
    <property type="match status" value="1"/>
</dbReference>
<evidence type="ECO:0000256" key="1">
    <source>
        <dbReference type="SAM" id="SignalP"/>
    </source>
</evidence>
<comment type="caution">
    <text evidence="3">The sequence shown here is derived from an EMBL/GenBank/DDBJ whole genome shotgun (WGS) entry which is preliminary data.</text>
</comment>
<dbReference type="RefSeq" id="WP_146520585.1">
    <property type="nucleotide sequence ID" value="NZ_CP151726.1"/>
</dbReference>
<gene>
    <name evidence="3" type="ORF">Pla52n_32590</name>
</gene>
<proteinExistence type="predicted"/>
<feature type="chain" id="PRO_5023070780" evidence="1">
    <location>
        <begin position="21"/>
        <end position="461"/>
    </location>
</feature>
<dbReference type="InterPro" id="IPR017850">
    <property type="entry name" value="Alkaline_phosphatase_core_sf"/>
</dbReference>
<keyword evidence="1" id="KW-0732">Signal</keyword>
<dbReference type="EC" id="3.1.6.1" evidence="3"/>
<dbReference type="PANTHER" id="PTHR43108">
    <property type="entry name" value="N-ACETYLGLUCOSAMINE-6-SULFATASE FAMILY MEMBER"/>
    <property type="match status" value="1"/>
</dbReference>
<dbReference type="GO" id="GO:0004065">
    <property type="term" value="F:arylsulfatase activity"/>
    <property type="evidence" value="ECO:0007669"/>
    <property type="project" value="UniProtKB-EC"/>
</dbReference>
<organism evidence="3 4">
    <name type="scientific">Stieleria varia</name>
    <dbReference type="NCBI Taxonomy" id="2528005"/>
    <lineage>
        <taxon>Bacteria</taxon>
        <taxon>Pseudomonadati</taxon>
        <taxon>Planctomycetota</taxon>
        <taxon>Planctomycetia</taxon>
        <taxon>Pirellulales</taxon>
        <taxon>Pirellulaceae</taxon>
        <taxon>Stieleria</taxon>
    </lineage>
</organism>
<protein>
    <submittedName>
        <fullName evidence="3">Arylsulfatase</fullName>
        <ecNumber evidence="3">3.1.6.1</ecNumber>
    </submittedName>
</protein>
<reference evidence="3 4" key="1">
    <citation type="submission" date="2019-02" db="EMBL/GenBank/DDBJ databases">
        <title>Deep-cultivation of Planctomycetes and their phenomic and genomic characterization uncovers novel biology.</title>
        <authorList>
            <person name="Wiegand S."/>
            <person name="Jogler M."/>
            <person name="Boedeker C."/>
            <person name="Pinto D."/>
            <person name="Vollmers J."/>
            <person name="Rivas-Marin E."/>
            <person name="Kohn T."/>
            <person name="Peeters S.H."/>
            <person name="Heuer A."/>
            <person name="Rast P."/>
            <person name="Oberbeckmann S."/>
            <person name="Bunk B."/>
            <person name="Jeske O."/>
            <person name="Meyerdierks A."/>
            <person name="Storesund J.E."/>
            <person name="Kallscheuer N."/>
            <person name="Luecker S."/>
            <person name="Lage O.M."/>
            <person name="Pohl T."/>
            <person name="Merkel B.J."/>
            <person name="Hornburger P."/>
            <person name="Mueller R.-W."/>
            <person name="Bruemmer F."/>
            <person name="Labrenz M."/>
            <person name="Spormann A.M."/>
            <person name="Op Den Camp H."/>
            <person name="Overmann J."/>
            <person name="Amann R."/>
            <person name="Jetten M.S.M."/>
            <person name="Mascher T."/>
            <person name="Medema M.H."/>
            <person name="Devos D.P."/>
            <person name="Kaster A.-K."/>
            <person name="Ovreas L."/>
            <person name="Rohde M."/>
            <person name="Galperin M.Y."/>
            <person name="Jogler C."/>
        </authorList>
    </citation>
    <scope>NUCLEOTIDE SEQUENCE [LARGE SCALE GENOMIC DNA]</scope>
    <source>
        <strain evidence="3 4">Pla52n</strain>
    </source>
</reference>